<accession>A0A128A0E5</accession>
<protein>
    <submittedName>
        <fullName evidence="1">Uncharacterized protein</fullName>
    </submittedName>
</protein>
<dbReference type="AlphaFoldDB" id="A0A128A0E5"/>
<gene>
    <name evidence="1" type="ORF">NDEV_0050</name>
</gene>
<proteinExistence type="predicted"/>
<evidence type="ECO:0000313" key="1">
    <source>
        <dbReference type="EMBL" id="CUR50815.1"/>
    </source>
</evidence>
<reference evidence="2" key="1">
    <citation type="submission" date="2015-10" db="EMBL/GenBank/DDBJ databases">
        <authorList>
            <person name="Lehtovirta-Morley L.E."/>
            <person name="Vieille C."/>
        </authorList>
    </citation>
    <scope>NUCLEOTIDE SEQUENCE [LARGE SCALE GENOMIC DNA]</scope>
</reference>
<name>A0A128A0E5_9ARCH</name>
<keyword evidence="2" id="KW-1185">Reference proteome</keyword>
<evidence type="ECO:0000313" key="2">
    <source>
        <dbReference type="Proteomes" id="UP000196239"/>
    </source>
</evidence>
<sequence length="60" mass="6722">MKPSSLGSGKNLYEFYVIVGVCEKNKFYCFSHEQISKMIISEAIFSVSRNLVISSPTSLI</sequence>
<dbReference type="EMBL" id="LN890280">
    <property type="protein sequence ID" value="CUR50815.1"/>
    <property type="molecule type" value="Genomic_DNA"/>
</dbReference>
<dbReference type="KEGG" id="ndv:NDEV_0050"/>
<dbReference type="Proteomes" id="UP000196239">
    <property type="component" value="Chromosome 1"/>
</dbReference>
<organism evidence="1 2">
    <name type="scientific">Nitrosotalea devaniterrae</name>
    <dbReference type="NCBI Taxonomy" id="1078905"/>
    <lineage>
        <taxon>Archaea</taxon>
        <taxon>Nitrososphaerota</taxon>
        <taxon>Nitrososphaeria</taxon>
        <taxon>Nitrosotaleales</taxon>
        <taxon>Nitrosotaleaceae</taxon>
        <taxon>Nitrosotalea</taxon>
    </lineage>
</organism>